<keyword evidence="1" id="KW-0677">Repeat</keyword>
<dbReference type="EMBL" id="KV441386">
    <property type="protein sequence ID" value="OAF63117.1"/>
    <property type="molecule type" value="Genomic_DNA"/>
</dbReference>
<evidence type="ECO:0000256" key="4">
    <source>
        <dbReference type="SAM" id="MobiDB-lite"/>
    </source>
</evidence>
<protein>
    <recommendedName>
        <fullName evidence="5">Helicase ATP-binding domain-containing protein</fullName>
    </recommendedName>
</protein>
<dbReference type="PROSITE" id="PS51192">
    <property type="entry name" value="HELICASE_ATP_BIND_1"/>
    <property type="match status" value="1"/>
</dbReference>
<dbReference type="GO" id="GO:0005524">
    <property type="term" value="F:ATP binding"/>
    <property type="evidence" value="ECO:0007669"/>
    <property type="project" value="InterPro"/>
</dbReference>
<dbReference type="InterPro" id="IPR038718">
    <property type="entry name" value="SNF2-like_sf"/>
</dbReference>
<keyword evidence="3" id="KW-0067">ATP-binding</keyword>
<name>A0A177AM20_9PEZI</name>
<dbReference type="SUPFAM" id="SSF52540">
    <property type="entry name" value="P-loop containing nucleoside triphosphate hydrolases"/>
    <property type="match status" value="3"/>
</dbReference>
<dbReference type="OrthoDB" id="3437098at2759"/>
<evidence type="ECO:0000256" key="3">
    <source>
        <dbReference type="ARBA" id="ARBA00022840"/>
    </source>
</evidence>
<dbReference type="Pfam" id="PF24883">
    <property type="entry name" value="NPHP3_N"/>
    <property type="match status" value="1"/>
</dbReference>
<dbReference type="InterPro" id="IPR056884">
    <property type="entry name" value="NPHP3-like_N"/>
</dbReference>
<evidence type="ECO:0000256" key="1">
    <source>
        <dbReference type="ARBA" id="ARBA00022737"/>
    </source>
</evidence>
<evidence type="ECO:0000256" key="2">
    <source>
        <dbReference type="ARBA" id="ARBA00022741"/>
    </source>
</evidence>
<dbReference type="InterPro" id="IPR027417">
    <property type="entry name" value="P-loop_NTPase"/>
</dbReference>
<dbReference type="Gene3D" id="3.40.50.10810">
    <property type="entry name" value="Tandem AAA-ATPase domain"/>
    <property type="match status" value="1"/>
</dbReference>
<dbReference type="SMART" id="SM00487">
    <property type="entry name" value="DEXDc"/>
    <property type="match status" value="1"/>
</dbReference>
<dbReference type="PANTHER" id="PTHR10799">
    <property type="entry name" value="SNF2/RAD54 HELICASE FAMILY"/>
    <property type="match status" value="1"/>
</dbReference>
<dbReference type="InterPro" id="IPR000330">
    <property type="entry name" value="SNF2_N"/>
</dbReference>
<dbReference type="VEuPathDB" id="FungiDB:GMDG_01517"/>
<feature type="region of interest" description="Disordered" evidence="4">
    <location>
        <begin position="1285"/>
        <end position="1332"/>
    </location>
</feature>
<evidence type="ECO:0000259" key="5">
    <source>
        <dbReference type="PROSITE" id="PS51192"/>
    </source>
</evidence>
<dbReference type="Gene3D" id="3.40.50.300">
    <property type="entry name" value="P-loop containing nucleotide triphosphate hydrolases"/>
    <property type="match status" value="2"/>
</dbReference>
<feature type="domain" description="Helicase ATP-binding" evidence="5">
    <location>
        <begin position="612"/>
        <end position="829"/>
    </location>
</feature>
<organism evidence="6">
    <name type="scientific">Pseudogymnoascus destructans</name>
    <dbReference type="NCBI Taxonomy" id="655981"/>
    <lineage>
        <taxon>Eukaryota</taxon>
        <taxon>Fungi</taxon>
        <taxon>Dikarya</taxon>
        <taxon>Ascomycota</taxon>
        <taxon>Pezizomycotina</taxon>
        <taxon>Leotiomycetes</taxon>
        <taxon>Thelebolales</taxon>
        <taxon>Thelebolaceae</taxon>
        <taxon>Pseudogymnoascus</taxon>
    </lineage>
</organism>
<dbReference type="VEuPathDB" id="FungiDB:GMDG_04480"/>
<dbReference type="VEuPathDB" id="FungiDB:GMDG_08560"/>
<feature type="region of interest" description="Disordered" evidence="4">
    <location>
        <begin position="1"/>
        <end position="43"/>
    </location>
</feature>
<feature type="compositionally biased region" description="Polar residues" evidence="4">
    <location>
        <begin position="27"/>
        <end position="37"/>
    </location>
</feature>
<keyword evidence="2" id="KW-0547">Nucleotide-binding</keyword>
<evidence type="ECO:0000313" key="6">
    <source>
        <dbReference type="EMBL" id="OAF63117.1"/>
    </source>
</evidence>
<proteinExistence type="predicted"/>
<feature type="non-terminal residue" evidence="6">
    <location>
        <position position="1861"/>
    </location>
</feature>
<dbReference type="Proteomes" id="UP000077154">
    <property type="component" value="Unassembled WGS sequence"/>
</dbReference>
<dbReference type="Pfam" id="PF00176">
    <property type="entry name" value="SNF2-rel_dom"/>
    <property type="match status" value="1"/>
</dbReference>
<dbReference type="VEuPathDB" id="FungiDB:GMDG_01518"/>
<gene>
    <name evidence="6" type="ORF">VC83_00674</name>
</gene>
<dbReference type="GeneID" id="36283767"/>
<reference evidence="6" key="1">
    <citation type="submission" date="2016-03" db="EMBL/GenBank/DDBJ databases">
        <title>Updated assembly of Pseudogymnoascus destructans, the fungus causing white-nose syndrome of bats.</title>
        <authorList>
            <person name="Palmer J.M."/>
            <person name="Drees K.P."/>
            <person name="Foster J.T."/>
            <person name="Lindner D.L."/>
        </authorList>
    </citation>
    <scope>NUCLEOTIDE SEQUENCE [LARGE SCALE GENOMIC DNA]</scope>
    <source>
        <strain evidence="6">20631-21</strain>
    </source>
</reference>
<dbReference type="RefSeq" id="XP_024328387.1">
    <property type="nucleotide sequence ID" value="XM_024464361.1"/>
</dbReference>
<dbReference type="InterPro" id="IPR014001">
    <property type="entry name" value="Helicase_ATP-bd"/>
</dbReference>
<accession>A0A177AM20</accession>
<sequence length="1861" mass="208252">MSTTPPSKRAKTHGIPQKSEPKAQKEPNPSGSSSAKNETSRKRAAALQYQVTKWAPGNPLNDMSRLAESSVAGYLGYTDTIHLRHLKWSWPVMKGAMVFETTLKNKLQTNATSILEASIDDADAYEFEANIDTLISAFDARTEEDNADTENTTRALTLLFAGIIHHVANALEDMDLLTHDDPELKAQFTNLRVHQSGVKGFFVPAFDMKAVLAPTLGPLVLHSEHAMERYSRAYTCIRYLLYHTTTSKFATIKGKLTKGTYFESGSVLQDRLPSWMGSDTVVEIPGATSIIGLMNQDKHIPLQVTLQFVHEEGTDDNVDLLRHMNSYLKRKKIRLLKDSVDYKHEIRDFEIAPQWRDHLRHELLLPRLRCDFSTLTLVSTTLPDTDCGPVHVPEEGSWIIYDNDNPDVVIPWTDVLDILQSGTCFRIGYSLKVVDADEDGPYPYEFDGGPIQVCSINESTIATVNNASTGETTTGEDFTAVKALNLAGLPSIVQQEIQSGMAAATSTTLNADLPVTSEDATSMEDFYKMQKLFMGDESQTGPPLDACLIIADAHFDTWHDKEHTLAKYVLRSLPTVQIRPLGHQVTGFLWMILKAYGYTHAPTKEGQLQADELQTARTYGGVLVDNMGLGKTYTSCLYLEWVIQFFTPETPGNYRPHLILAPAGPVIEQWRLDITKNFKGINLILAYGDSPPDGASSLRWISSKAMRSHPHSPKKFPAGLRFIFDQNNRMAAKTVILTSYDTLAARTLQKPRRQPGDTTQFKPSEWIGRWKGVFHTVIMDEGHKVRNPLTNIHVAVARLNARHHWFITGTPIQNQSSDILGPLNILWPQISKSLSSTEERSTWVDSLNGNYKDFELLLLPDVLHTSWKNLIATDPYRVRTLINSKDKTTINKLYRCLEQLLLLHRSTATSIPTDCHGGRLSLKNLMPPYEITPVQLRMNSAEAAEYQMFHQSFVKDYEEGLALWTEQKQSRIDPSSEIKSFPCVTGPLRKMTVNAVSTMLSRFHDTLENTTGFTGLQLAHATLRAGDRLIKDATDLLRHLTFGSPKLRWILKDVTDHCLKQKPDGGRSKLLCSEDIPVSAWFIETVLKSVYIRAEVLHAGLTDAQRIALIQEFNNPHSNLTVLIMMYQVSSQGANLDGACHRVCSITTAINLPSELQVHYRPIRVSQKEKVTIVRLSVVNSHDAWRETKQIDKSIIDVLTKLQSPMSFQAIADALISSRDEVLAAHNSKEGRKALCGRKILPLKLRAWGEVSIPKDPNLVSPEEEALPAGRNMRKRKRVLQELENTDDEVDDLSHQLESADPTYSPAKYDTDNDSNHSNAVSDNSDEGEGITPDKYISDFRKAWVKLSPEDKALYDQDELDFLVLLSMDPDHLYTGQEIQESLDSAITERGLRLVIAHRSGQTRTGMKVSPHIKYNALLNRNEEDDGPFSAPVYCTATDKDRSAALRRFVRGEAATATPITALVEEVGAATIGDPAASSEHVQELALPELILPLDPPVVHTEGKVSGDTTDIDTHLSSNSPLSACQTPSGILLDSASRVKKKRPPPVRHAPFNSYYRQHEPTCLADTRVDLLQEIYEWADGKDGQDERCIFWLNGLAGTGKSTISRTVARRYNEQKRLGASFFFSKAGGDVSHAGKFFTSLAVQLAKTIPSLQKHICDAIVERSDIANLSLLDQWRQLVLGPLSELTKSHQSYVLVVDALDECEGDNNVRKILELLAEARSLKMVRLRVFLTSRPEIPIRHGIHRIPQADHHDFILQNIPPAIINHDISLFLEYTLRKIRQDWSLGADWPGEVVLLVVSSFGWQQHVGLLVKGGDSHARDWIQFSKAAVALLLRQRSISTRSTLLSSSNRYLQNIQMKRKK</sequence>